<dbReference type="InterPro" id="IPR019862">
    <property type="entry name" value="Motility-assoc_prot_GldE"/>
</dbReference>
<keyword evidence="15" id="KW-1185">Reference proteome</keyword>
<dbReference type="PROSITE" id="PS51371">
    <property type="entry name" value="CBS"/>
    <property type="match status" value="2"/>
</dbReference>
<dbReference type="InterPro" id="IPR002550">
    <property type="entry name" value="CNNM"/>
</dbReference>
<dbReference type="InterPro" id="IPR036318">
    <property type="entry name" value="FAD-bd_PCMH-like_sf"/>
</dbReference>
<evidence type="ECO:0000256" key="5">
    <source>
        <dbReference type="ARBA" id="ARBA00022737"/>
    </source>
</evidence>
<feature type="domain" description="CNNM transmembrane" evidence="13">
    <location>
        <begin position="16"/>
        <end position="206"/>
    </location>
</feature>
<dbReference type="PANTHER" id="PTHR22777:SF32">
    <property type="entry name" value="UPF0053 INNER MEMBRANE PROTEIN YFJD"/>
    <property type="match status" value="1"/>
</dbReference>
<evidence type="ECO:0000256" key="6">
    <source>
        <dbReference type="ARBA" id="ARBA00022989"/>
    </source>
</evidence>
<evidence type="ECO:0000256" key="1">
    <source>
        <dbReference type="ARBA" id="ARBA00004651"/>
    </source>
</evidence>
<evidence type="ECO:0000256" key="9">
    <source>
        <dbReference type="PROSITE-ProRule" id="PRU00703"/>
    </source>
</evidence>
<dbReference type="SUPFAM" id="SSF56176">
    <property type="entry name" value="FAD-binding/transporter-associated domain-like"/>
    <property type="match status" value="1"/>
</dbReference>
<dbReference type="SUPFAM" id="SSF54631">
    <property type="entry name" value="CBS-domain pair"/>
    <property type="match status" value="1"/>
</dbReference>
<keyword evidence="7 9" id="KW-0129">CBS domain</keyword>
<dbReference type="InterPro" id="IPR016169">
    <property type="entry name" value="FAD-bd_PCMH_sub2"/>
</dbReference>
<reference evidence="15" key="1">
    <citation type="submission" date="2018-02" db="EMBL/GenBank/DDBJ databases">
        <title>Genome sequencing of Solimonas sp. HR-BB.</title>
        <authorList>
            <person name="Lee Y."/>
            <person name="Jeon C.O."/>
        </authorList>
    </citation>
    <scope>NUCLEOTIDE SEQUENCE [LARGE SCALE GENOMIC DNA]</scope>
    <source>
        <strain evidence="15">HR-U</strain>
    </source>
</reference>
<feature type="domain" description="CBS" evidence="12">
    <location>
        <begin position="287"/>
        <end position="344"/>
    </location>
</feature>
<organism evidence="14 15">
    <name type="scientific">Siphonobacter curvatus</name>
    <dbReference type="NCBI Taxonomy" id="2094562"/>
    <lineage>
        <taxon>Bacteria</taxon>
        <taxon>Pseudomonadati</taxon>
        <taxon>Bacteroidota</taxon>
        <taxon>Cytophagia</taxon>
        <taxon>Cytophagales</taxon>
        <taxon>Cytophagaceae</taxon>
        <taxon>Siphonobacter</taxon>
    </lineage>
</organism>
<evidence type="ECO:0000256" key="8">
    <source>
        <dbReference type="ARBA" id="ARBA00023136"/>
    </source>
</evidence>
<evidence type="ECO:0000256" key="10">
    <source>
        <dbReference type="PROSITE-ProRule" id="PRU01193"/>
    </source>
</evidence>
<keyword evidence="5" id="KW-0677">Repeat</keyword>
<dbReference type="SMART" id="SM01091">
    <property type="entry name" value="CorC_HlyC"/>
    <property type="match status" value="1"/>
</dbReference>
<dbReference type="Gene3D" id="3.10.580.10">
    <property type="entry name" value="CBS-domain"/>
    <property type="match status" value="1"/>
</dbReference>
<feature type="transmembrane region" description="Helical" evidence="11">
    <location>
        <begin position="20"/>
        <end position="47"/>
    </location>
</feature>
<dbReference type="PANTHER" id="PTHR22777">
    <property type="entry name" value="HEMOLYSIN-RELATED"/>
    <property type="match status" value="1"/>
</dbReference>
<evidence type="ECO:0000259" key="12">
    <source>
        <dbReference type="PROSITE" id="PS51371"/>
    </source>
</evidence>
<dbReference type="Proteomes" id="UP000239590">
    <property type="component" value="Unassembled WGS sequence"/>
</dbReference>
<dbReference type="OrthoDB" id="9798188at2"/>
<dbReference type="FunFam" id="3.10.580.10:FF:000002">
    <property type="entry name" value="Magnesium/cobalt efflux protein CorC"/>
    <property type="match status" value="1"/>
</dbReference>
<evidence type="ECO:0000256" key="2">
    <source>
        <dbReference type="ARBA" id="ARBA00006337"/>
    </source>
</evidence>
<accession>A0A2S7IJ85</accession>
<dbReference type="Pfam" id="PF00571">
    <property type="entry name" value="CBS"/>
    <property type="match status" value="2"/>
</dbReference>
<comment type="subcellular location">
    <subcellularLocation>
        <location evidence="1">Cell membrane</location>
        <topology evidence="1">Multi-pass membrane protein</topology>
    </subcellularLocation>
</comment>
<evidence type="ECO:0000256" key="11">
    <source>
        <dbReference type="SAM" id="Phobius"/>
    </source>
</evidence>
<keyword evidence="3" id="KW-1003">Cell membrane</keyword>
<evidence type="ECO:0000313" key="15">
    <source>
        <dbReference type="Proteomes" id="UP000239590"/>
    </source>
</evidence>
<dbReference type="AlphaFoldDB" id="A0A2S7IJ85"/>
<dbReference type="GO" id="GO:0005886">
    <property type="term" value="C:plasma membrane"/>
    <property type="evidence" value="ECO:0007669"/>
    <property type="project" value="UniProtKB-SubCell"/>
</dbReference>
<comment type="similarity">
    <text evidence="2">Belongs to the UPF0053 family.</text>
</comment>
<dbReference type="Pfam" id="PF01595">
    <property type="entry name" value="CNNM"/>
    <property type="match status" value="1"/>
</dbReference>
<sequence>MLDPFPIWAPLANAVGAGFYISNGLMLLLLLAASALAAGSEVGFFSLSLDARNEIRDSDNAAERRIAKLLDHPQLLLATLLIFKNLLDITLVTLTSIATKEALGEGVAAWVGVVIQTVGVTFLIVFFGELIPKVWANQNPIRFLKITAPVIEAAQFLFRPISVPLMGISNIIEKRVQRKGYTITAEELSHALEITTGKDTSLEQKEILRGIVNFSSISARQIMRSRMDITAFDIELDFHELMDKINKSGYSRVPVYRTSIDKIEGILYIKDLLPHIDKDEHYEWQANVRPVYFIPESKKIDDLLHDFQEKRVHMAIVVNEYGETEGLITLEDIIEEIVGDIRDEYDEEEIQYTKIDENTYVFEGKTSLNDVTKVMNMGIDVFGNVRGDSESLGGLLLELFGRLPKVNEEVIHDVFTFRVLAADQKRIKKVRVSMQRSEIKKQDRNLD</sequence>
<evidence type="ECO:0000256" key="7">
    <source>
        <dbReference type="ARBA" id="ARBA00023122"/>
    </source>
</evidence>
<dbReference type="InterPro" id="IPR000644">
    <property type="entry name" value="CBS_dom"/>
</dbReference>
<dbReference type="EMBL" id="PTRA01000003">
    <property type="protein sequence ID" value="PQA56381.1"/>
    <property type="molecule type" value="Genomic_DNA"/>
</dbReference>
<evidence type="ECO:0000313" key="14">
    <source>
        <dbReference type="EMBL" id="PQA56381.1"/>
    </source>
</evidence>
<evidence type="ECO:0000259" key="13">
    <source>
        <dbReference type="PROSITE" id="PS51846"/>
    </source>
</evidence>
<keyword evidence="6 10" id="KW-1133">Transmembrane helix</keyword>
<evidence type="ECO:0000256" key="3">
    <source>
        <dbReference type="ARBA" id="ARBA00022475"/>
    </source>
</evidence>
<dbReference type="CDD" id="cd04590">
    <property type="entry name" value="CBS_pair_CorC_HlyC_assoc"/>
    <property type="match status" value="1"/>
</dbReference>
<feature type="domain" description="CBS" evidence="12">
    <location>
        <begin position="223"/>
        <end position="283"/>
    </location>
</feature>
<dbReference type="InterPro" id="IPR046342">
    <property type="entry name" value="CBS_dom_sf"/>
</dbReference>
<dbReference type="NCBIfam" id="TIGR03520">
    <property type="entry name" value="GldE"/>
    <property type="match status" value="1"/>
</dbReference>
<protein>
    <submittedName>
        <fullName evidence="14">Gliding motility-associated protein GldE</fullName>
    </submittedName>
</protein>
<dbReference type="Pfam" id="PF03471">
    <property type="entry name" value="CorC_HlyC"/>
    <property type="match status" value="1"/>
</dbReference>
<keyword evidence="8 10" id="KW-0472">Membrane</keyword>
<dbReference type="PROSITE" id="PS51846">
    <property type="entry name" value="CNNM"/>
    <property type="match status" value="1"/>
</dbReference>
<gene>
    <name evidence="14" type="ORF">C5O19_17555</name>
</gene>
<dbReference type="Gene3D" id="3.30.465.10">
    <property type="match status" value="1"/>
</dbReference>
<dbReference type="GO" id="GO:0050660">
    <property type="term" value="F:flavin adenine dinucleotide binding"/>
    <property type="evidence" value="ECO:0007669"/>
    <property type="project" value="InterPro"/>
</dbReference>
<comment type="caution">
    <text evidence="14">The sequence shown here is derived from an EMBL/GenBank/DDBJ whole genome shotgun (WGS) entry which is preliminary data.</text>
</comment>
<name>A0A2S7IJ85_9BACT</name>
<keyword evidence="4 10" id="KW-0812">Transmembrane</keyword>
<dbReference type="InterPro" id="IPR005170">
    <property type="entry name" value="Transptr-assoc_dom"/>
</dbReference>
<proteinExistence type="inferred from homology"/>
<evidence type="ECO:0000256" key="4">
    <source>
        <dbReference type="ARBA" id="ARBA00022692"/>
    </source>
</evidence>
<dbReference type="InterPro" id="IPR044751">
    <property type="entry name" value="Ion_transp-like_CBS"/>
</dbReference>
<feature type="transmembrane region" description="Helical" evidence="11">
    <location>
        <begin position="107"/>
        <end position="128"/>
    </location>
</feature>